<evidence type="ECO:0000313" key="1">
    <source>
        <dbReference type="EMBL" id="CAA2107088.1"/>
    </source>
</evidence>
<organism evidence="1">
    <name type="scientific">Variovorax paradoxus</name>
    <dbReference type="NCBI Taxonomy" id="34073"/>
    <lineage>
        <taxon>Bacteria</taxon>
        <taxon>Pseudomonadati</taxon>
        <taxon>Pseudomonadota</taxon>
        <taxon>Betaproteobacteria</taxon>
        <taxon>Burkholderiales</taxon>
        <taxon>Comamonadaceae</taxon>
        <taxon>Variovorax</taxon>
    </lineage>
</organism>
<reference evidence="1" key="1">
    <citation type="submission" date="2019-12" db="EMBL/GenBank/DDBJ databases">
        <authorList>
            <person name="Cremers G."/>
        </authorList>
    </citation>
    <scope>NUCLEOTIDE SEQUENCE</scope>
    <source>
        <strain evidence="1">Vvax</strain>
    </source>
</reference>
<accession>A0A679J1C0</accession>
<proteinExistence type="predicted"/>
<gene>
    <name evidence="1" type="ORF">VVAX_04061</name>
</gene>
<sequence>MVDDLLFRQPPLDGPPNILVFGEPEEPASGAAYALGRIPLPLFGVSGAAMVTMPPLAWATGAIALPGFMLRGATRYASAVSRPLMGKTSAAWQLAAKVEGGASMKHQNALPARVGRVTAWQKATPRACAASVVWQDVMASRAAAALRHQAARELQQGAGVRHQDATHARTVAALCWQEAQRLAPGPVGVRYQEAERMRRMVRARWQEAARAQALHRDGFGAAQQLDIGMVSRWQAAMYPLPGRSVIGPPGGENPCYTPSTTLVFRERQQHSTTLIFVCERQQLPPGTGETVVVPTLEVYTVQNSISLVRLDSGEPLEALAFSMSLDADSWTWRWNATLPGAAWPIIRRGISAAPVELLATVNGVPYRLSATDCSRDRRFADGKVQVQGKGRAAMLDAPYAPTLNHAAPADRSIAQLLDLALTYNGVNVGWGIDFGLTDWAVPGGTWAFQGSYIGAVLDIASAAGAIVQPHATDATLRILPRYPAAPWHWASMAPDFVLPAAAVAVEGIQLKTKPDYNRAFVAGTTAAGVLGQITRSGTAGDSVATMVTHSLITHSDAVLQRGLPILSDTGAQADVTLSLQVRPETGVIVPGSLVQYEEGSETFLGLVRSVAVNWQRPVLRQSITLETHAEA</sequence>
<name>A0A679J1C0_VARPD</name>
<protein>
    <submittedName>
        <fullName evidence="1">Uncharacterized protein</fullName>
    </submittedName>
</protein>
<dbReference type="EMBL" id="LR743507">
    <property type="protein sequence ID" value="CAA2107088.1"/>
    <property type="molecule type" value="Genomic_DNA"/>
</dbReference>
<dbReference type="AlphaFoldDB" id="A0A679J1C0"/>
<dbReference type="RefSeq" id="WP_339091607.1">
    <property type="nucleotide sequence ID" value="NZ_LR743507.1"/>
</dbReference>